<dbReference type="Proteomes" id="UP000321749">
    <property type="component" value="Unassembled WGS sequence"/>
</dbReference>
<comment type="caution">
    <text evidence="1">The sequence shown here is derived from an EMBL/GenBank/DDBJ whole genome shotgun (WGS) entry which is preliminary data.</text>
</comment>
<evidence type="ECO:0000313" key="1">
    <source>
        <dbReference type="EMBL" id="GEK81408.1"/>
    </source>
</evidence>
<dbReference type="AlphaFoldDB" id="A0AA87RLY3"/>
<dbReference type="EMBL" id="BJUU01000026">
    <property type="protein sequence ID" value="GEK81408.1"/>
    <property type="molecule type" value="Genomic_DNA"/>
</dbReference>
<name>A0AA87RLY3_9MICO</name>
<evidence type="ECO:0000313" key="2">
    <source>
        <dbReference type="Proteomes" id="UP000321749"/>
    </source>
</evidence>
<organism evidence="1 2">
    <name type="scientific">Agrococcus baldri</name>
    <dbReference type="NCBI Taxonomy" id="153730"/>
    <lineage>
        <taxon>Bacteria</taxon>
        <taxon>Bacillati</taxon>
        <taxon>Actinomycetota</taxon>
        <taxon>Actinomycetes</taxon>
        <taxon>Micrococcales</taxon>
        <taxon>Microbacteriaceae</taxon>
        <taxon>Agrococcus</taxon>
    </lineage>
</organism>
<gene>
    <name evidence="1" type="ORF">ABA31_27590</name>
</gene>
<dbReference type="RefSeq" id="WP_146796894.1">
    <property type="nucleotide sequence ID" value="NZ_BJUU01000026.1"/>
</dbReference>
<sequence>MTAPVVTRTPAASLRVTFRPDGAALLELLVDWYTVLGAAECAVDDAEGIAKVLRSWATAAQPEARPRHVARPGAASSELRHDYGRGFAVTLVQAAPRAASATAGRGDGERFVEMFGSEVPTDVGRVDAFVKQLAHAVGRCFRDARRSAEQRLAGGAYLPVLRTYLDQLRALGDDPSAYRRLEHTLVAILETERYLRIADDEGARRLVAAIDDEVSRLYGRSMDLERGGQR</sequence>
<reference evidence="1 2" key="1">
    <citation type="submission" date="2019-07" db="EMBL/GenBank/DDBJ databases">
        <title>Whole genome shotgun sequence of Agrococcus baldri NBRC 103055.</title>
        <authorList>
            <person name="Hosoyama A."/>
            <person name="Uohara A."/>
            <person name="Ohji S."/>
            <person name="Ichikawa N."/>
        </authorList>
    </citation>
    <scope>NUCLEOTIDE SEQUENCE [LARGE SCALE GENOMIC DNA]</scope>
    <source>
        <strain evidence="1 2">NBRC 103055</strain>
    </source>
</reference>
<accession>A0AA87RLY3</accession>
<proteinExistence type="predicted"/>
<keyword evidence="2" id="KW-1185">Reference proteome</keyword>
<protein>
    <submittedName>
        <fullName evidence="1">Uncharacterized protein</fullName>
    </submittedName>
</protein>